<keyword evidence="3 4" id="KW-0539">Nucleus</keyword>
<dbReference type="GO" id="GO:0006383">
    <property type="term" value="P:transcription by RNA polymerase III"/>
    <property type="evidence" value="ECO:0007669"/>
    <property type="project" value="UniProtKB-UniRule"/>
</dbReference>
<dbReference type="EMBL" id="JAEUBD010001266">
    <property type="protein sequence ID" value="KAH3663300.1"/>
    <property type="molecule type" value="Genomic_DNA"/>
</dbReference>
<evidence type="ECO:0000313" key="7">
    <source>
        <dbReference type="Proteomes" id="UP000788993"/>
    </source>
</evidence>
<evidence type="ECO:0000256" key="2">
    <source>
        <dbReference type="ARBA" id="ARBA00008352"/>
    </source>
</evidence>
<proteinExistence type="inferred from homology"/>
<sequence>MAYGEKKRKGLASFSLDFTDAGSYVDTSDCIYSQPISGSLTMREKEEVFKFTHFCDIINTSYYYTDNLSSQISNKNSITKYKNRSTSDEGITRYSDRYRKTIQKQDKSLNYYSSIFFPKELKISGFGRKSGKGGASKFAFTTFSKPLVTELPSSMNLKEKQKHIIEKFDSVEDFDEDAVEVEEEEDEEDDEFEEEDDDDYNAEKYFDDGEFDDADEDGDDEVAF</sequence>
<evidence type="ECO:0000256" key="4">
    <source>
        <dbReference type="PIRNR" id="PIRNR000777"/>
    </source>
</evidence>
<organism evidence="6 7">
    <name type="scientific">Ogataea polymorpha</name>
    <dbReference type="NCBI Taxonomy" id="460523"/>
    <lineage>
        <taxon>Eukaryota</taxon>
        <taxon>Fungi</taxon>
        <taxon>Dikarya</taxon>
        <taxon>Ascomycota</taxon>
        <taxon>Saccharomycotina</taxon>
        <taxon>Pichiomycetes</taxon>
        <taxon>Pichiales</taxon>
        <taxon>Pichiaceae</taxon>
        <taxon>Ogataea</taxon>
    </lineage>
</organism>
<reference evidence="6" key="1">
    <citation type="journal article" date="2021" name="Open Biol.">
        <title>Shared evolutionary footprints suggest mitochondrial oxidative damage underlies multiple complex I losses in fungi.</title>
        <authorList>
            <person name="Schikora-Tamarit M.A."/>
            <person name="Marcet-Houben M."/>
            <person name="Nosek J."/>
            <person name="Gabaldon T."/>
        </authorList>
    </citation>
    <scope>NUCLEOTIDE SEQUENCE</scope>
    <source>
        <strain evidence="6">NCAIM Y.01608</strain>
    </source>
</reference>
<comment type="subcellular location">
    <subcellularLocation>
        <location evidence="1 4">Nucleus</location>
    </subcellularLocation>
</comment>
<evidence type="ECO:0000313" key="6">
    <source>
        <dbReference type="EMBL" id="KAH3663300.1"/>
    </source>
</evidence>
<feature type="region of interest" description="Disordered" evidence="5">
    <location>
        <begin position="174"/>
        <end position="224"/>
    </location>
</feature>
<comment type="subunit">
    <text evidence="4">Component of the RNA polymerase III (Pol III) complex.</text>
</comment>
<comment type="similarity">
    <text evidence="2 4">Belongs to the eukaryotic RPC7 RNA polymerase subunit family.</text>
</comment>
<evidence type="ECO:0000256" key="5">
    <source>
        <dbReference type="SAM" id="MobiDB-lite"/>
    </source>
</evidence>
<reference evidence="6" key="2">
    <citation type="submission" date="2021-01" db="EMBL/GenBank/DDBJ databases">
        <authorList>
            <person name="Schikora-Tamarit M.A."/>
        </authorList>
    </citation>
    <scope>NUCLEOTIDE SEQUENCE</scope>
    <source>
        <strain evidence="6">NCAIM Y.01608</strain>
    </source>
</reference>
<dbReference type="AlphaFoldDB" id="A0A1B7SJH3"/>
<evidence type="ECO:0000256" key="1">
    <source>
        <dbReference type="ARBA" id="ARBA00004123"/>
    </source>
</evidence>
<dbReference type="Proteomes" id="UP000788993">
    <property type="component" value="Unassembled WGS sequence"/>
</dbReference>
<dbReference type="PANTHER" id="PTHR15367">
    <property type="entry name" value="DNA-DIRECTED RNA POLYMERASE III"/>
    <property type="match status" value="1"/>
</dbReference>
<dbReference type="InterPro" id="IPR024661">
    <property type="entry name" value="RNA_pol_III_Rpc31"/>
</dbReference>
<accession>A0A1B7SJH3</accession>
<dbReference type="GO" id="GO:0005666">
    <property type="term" value="C:RNA polymerase III complex"/>
    <property type="evidence" value="ECO:0007669"/>
    <property type="project" value="UniProtKB-UniRule"/>
</dbReference>
<comment type="caution">
    <text evidence="6">The sequence shown here is derived from an EMBL/GenBank/DDBJ whole genome shotgun (WGS) entry which is preliminary data.</text>
</comment>
<dbReference type="PANTHER" id="PTHR15367:SF2">
    <property type="entry name" value="DNA-DIRECTED RNA POLYMERASE III SUBUNIT"/>
    <property type="match status" value="1"/>
</dbReference>
<name>A0A1B7SJH3_9ASCO</name>
<comment type="function">
    <text evidence="4">DNA-dependent RNA polymerase catalyzes the transcription of DNA into RNA using the four ribonucleoside triphosphates as substrates. Specific peripheric component of RNA polymerase III which synthesizes small RNAs, such as 5S rRNA and tRNAs.</text>
</comment>
<dbReference type="Pfam" id="PF11705">
    <property type="entry name" value="RNA_pol_3_Rpc31"/>
    <property type="match status" value="1"/>
</dbReference>
<protein>
    <recommendedName>
        <fullName evidence="4">DNA-directed RNA polymerase III subunit</fullName>
    </recommendedName>
</protein>
<keyword evidence="7" id="KW-1185">Reference proteome</keyword>
<evidence type="ECO:0000256" key="3">
    <source>
        <dbReference type="ARBA" id="ARBA00023242"/>
    </source>
</evidence>
<gene>
    <name evidence="6" type="ORF">OGATHE_004877</name>
</gene>
<dbReference type="OrthoDB" id="5377312at2759"/>
<feature type="compositionally biased region" description="Acidic residues" evidence="5">
    <location>
        <begin position="174"/>
        <end position="200"/>
    </location>
</feature>
<dbReference type="PIRSF" id="PIRSF000777">
    <property type="entry name" value="RNA_polIII_C31"/>
    <property type="match status" value="1"/>
</dbReference>
<dbReference type="RefSeq" id="XP_018211569.1">
    <property type="nucleotide sequence ID" value="XM_018356138.1"/>
</dbReference>
<feature type="compositionally biased region" description="Acidic residues" evidence="5">
    <location>
        <begin position="208"/>
        <end position="224"/>
    </location>
</feature>